<feature type="coiled-coil region" evidence="1">
    <location>
        <begin position="190"/>
        <end position="247"/>
    </location>
</feature>
<keyword evidence="1" id="KW-0175">Coiled coil</keyword>
<sequence length="322" mass="35352">VDPHVTSYHNIRAAPSIFSPIVGNLEAYDVIEVSQTIQLCAQDGATEFWAQILRKTAGPAPWILISDGDCEFLVKLLRPGDALQKPEEWVPPLPDETPHGEAAQSVNFYLAAALGDGKSDLPEMITALADHELRLGREAAALKVLEEEANTLRAEAIAYERELERRRGFCAAMQQRYQRLKQREAWNVANAQIELQLAQVEDMLDDATDNADAICASQLALQRAREREEAERESQAQRQRRKKAISRLGAQLAASVGEDVVASIAGDSKLLEAMAGLENLVGLRYLKGGTALTSLEDLGVAWPPRPQDLPEPEAEQPSTARS</sequence>
<evidence type="ECO:0000313" key="4">
    <source>
        <dbReference type="Proteomes" id="UP000649617"/>
    </source>
</evidence>
<organism evidence="3 4">
    <name type="scientific">Symbiodinium pilosum</name>
    <name type="common">Dinoflagellate</name>
    <dbReference type="NCBI Taxonomy" id="2952"/>
    <lineage>
        <taxon>Eukaryota</taxon>
        <taxon>Sar</taxon>
        <taxon>Alveolata</taxon>
        <taxon>Dinophyceae</taxon>
        <taxon>Suessiales</taxon>
        <taxon>Symbiodiniaceae</taxon>
        <taxon>Symbiodinium</taxon>
    </lineage>
</organism>
<dbReference type="EMBL" id="CAJNIZ010016347">
    <property type="protein sequence ID" value="CAE7384939.1"/>
    <property type="molecule type" value="Genomic_DNA"/>
</dbReference>
<proteinExistence type="predicted"/>
<name>A0A812QJH0_SYMPI</name>
<evidence type="ECO:0000256" key="1">
    <source>
        <dbReference type="SAM" id="Coils"/>
    </source>
</evidence>
<dbReference type="AlphaFoldDB" id="A0A812QJH0"/>
<feature type="non-terminal residue" evidence="3">
    <location>
        <position position="322"/>
    </location>
</feature>
<protein>
    <submittedName>
        <fullName evidence="3">Uncharacterized protein</fullName>
    </submittedName>
</protein>
<dbReference type="OrthoDB" id="442520at2759"/>
<reference evidence="3" key="1">
    <citation type="submission" date="2021-02" db="EMBL/GenBank/DDBJ databases">
        <authorList>
            <person name="Dougan E. K."/>
            <person name="Rhodes N."/>
            <person name="Thang M."/>
            <person name="Chan C."/>
        </authorList>
    </citation>
    <scope>NUCLEOTIDE SEQUENCE</scope>
</reference>
<feature type="coiled-coil region" evidence="1">
    <location>
        <begin position="128"/>
        <end position="162"/>
    </location>
</feature>
<comment type="caution">
    <text evidence="3">The sequence shown here is derived from an EMBL/GenBank/DDBJ whole genome shotgun (WGS) entry which is preliminary data.</text>
</comment>
<feature type="region of interest" description="Disordered" evidence="2">
    <location>
        <begin position="299"/>
        <end position="322"/>
    </location>
</feature>
<dbReference type="Proteomes" id="UP000649617">
    <property type="component" value="Unassembled WGS sequence"/>
</dbReference>
<evidence type="ECO:0000313" key="3">
    <source>
        <dbReference type="EMBL" id="CAE7384939.1"/>
    </source>
</evidence>
<keyword evidence="4" id="KW-1185">Reference proteome</keyword>
<accession>A0A812QJH0</accession>
<evidence type="ECO:0000256" key="2">
    <source>
        <dbReference type="SAM" id="MobiDB-lite"/>
    </source>
</evidence>
<gene>
    <name evidence="3" type="ORF">SPIL2461_LOCUS9412</name>
</gene>